<dbReference type="Pfam" id="PF13618">
    <property type="entry name" value="Gluconate_2-dh3"/>
    <property type="match status" value="1"/>
</dbReference>
<reference evidence="2" key="2">
    <citation type="journal article" date="2024" name="Antonie Van Leeuwenhoek">
        <title>Roseihalotalea indica gen. nov., sp. nov., a halophilic Bacteroidetes from mesopelagic Southwest Indian Ocean with higher carbohydrate metabolic potential.</title>
        <authorList>
            <person name="Chen B."/>
            <person name="Zhang M."/>
            <person name="Lin D."/>
            <person name="Ye J."/>
            <person name="Tang K."/>
        </authorList>
    </citation>
    <scope>NUCLEOTIDE SEQUENCE</scope>
    <source>
        <strain evidence="2">TK19036</strain>
    </source>
</reference>
<protein>
    <submittedName>
        <fullName evidence="2">Gluconate 2-dehydrogenase subunit 3 family protein</fullName>
    </submittedName>
</protein>
<sequence>MDRRESMKSMLLGSLAGGLVINGCAPDKAPEGPTAPAEAGVYGRTDEEKARDQKLMEGEFFTEPEIGTIATLCDLILPATQDFGSATEAGVPEFIAFIVKDITAYQTPLRGGLMWLNHRANKKFTKGFNDCSEAQQKELLDEIAYPEKASPEVAQGVDFFSRMRDLTLTGYYTSKMGIEELGYMGNRPNVWDGVPEDVLQQYGMEYEEEWLAKCVDQSKRDVLAEWDDDGNLLT</sequence>
<evidence type="ECO:0000256" key="1">
    <source>
        <dbReference type="SAM" id="MobiDB-lite"/>
    </source>
</evidence>
<reference evidence="2" key="1">
    <citation type="journal article" date="2023" name="Comput. Struct. Biotechnol. J.">
        <title>Discovery of a novel marine Bacteroidetes with a rich repertoire of carbohydrate-active enzymes.</title>
        <authorList>
            <person name="Chen B."/>
            <person name="Liu G."/>
            <person name="Chen Q."/>
            <person name="Wang H."/>
            <person name="Liu L."/>
            <person name="Tang K."/>
        </authorList>
    </citation>
    <scope>NUCLEOTIDE SEQUENCE</scope>
    <source>
        <strain evidence="2">TK19036</strain>
    </source>
</reference>
<dbReference type="AlphaFoldDB" id="A0AA49GRK1"/>
<name>A0AA49GRK1_9BACT</name>
<accession>A0AA49GRK1</accession>
<organism evidence="2">
    <name type="scientific">Roseihalotalea indica</name>
    <dbReference type="NCBI Taxonomy" id="2867963"/>
    <lineage>
        <taxon>Bacteria</taxon>
        <taxon>Pseudomonadati</taxon>
        <taxon>Bacteroidota</taxon>
        <taxon>Cytophagia</taxon>
        <taxon>Cytophagales</taxon>
        <taxon>Catalimonadaceae</taxon>
        <taxon>Roseihalotalea</taxon>
    </lineage>
</organism>
<feature type="compositionally biased region" description="Low complexity" evidence="1">
    <location>
        <begin position="31"/>
        <end position="40"/>
    </location>
</feature>
<gene>
    <name evidence="2" type="ORF">K4G66_13135</name>
</gene>
<proteinExistence type="predicted"/>
<dbReference type="EMBL" id="CP120682">
    <property type="protein sequence ID" value="WKN39637.1"/>
    <property type="molecule type" value="Genomic_DNA"/>
</dbReference>
<feature type="region of interest" description="Disordered" evidence="1">
    <location>
        <begin position="26"/>
        <end position="48"/>
    </location>
</feature>
<dbReference type="InterPro" id="IPR027056">
    <property type="entry name" value="Gluconate_2DH_su3"/>
</dbReference>
<evidence type="ECO:0000313" key="2">
    <source>
        <dbReference type="EMBL" id="WKN39637.1"/>
    </source>
</evidence>